<evidence type="ECO:0000256" key="5">
    <source>
        <dbReference type="ARBA" id="ARBA00022971"/>
    </source>
</evidence>
<name>A0ABX5D9P2_9VIBR</name>
<gene>
    <name evidence="7" type="ORF">COR51_22415</name>
</gene>
<comment type="caution">
    <text evidence="7">The sequence shown here is derived from an EMBL/GenBank/DDBJ whole genome shotgun (WGS) entry which is preliminary data.</text>
</comment>
<dbReference type="Proteomes" id="UP000238163">
    <property type="component" value="Unassembled WGS sequence"/>
</dbReference>
<sequence length="59" mass="6818">MKSKRITRGSDTETGIAFDISAEANQILTESAKRSERAKKREGKLRLEDHLKRFPDWTL</sequence>
<evidence type="ECO:0000256" key="3">
    <source>
        <dbReference type="ARBA" id="ARBA00020541"/>
    </source>
</evidence>
<comment type="similarity">
    <text evidence="2">Belongs to the TraY family.</text>
</comment>
<proteinExistence type="inferred from homology"/>
<protein>
    <recommendedName>
        <fullName evidence="3">Relaxosome protein TraY</fullName>
    </recommendedName>
</protein>
<organism evidence="7 8">
    <name type="scientific">Vibrio mediterranei</name>
    <dbReference type="NCBI Taxonomy" id="689"/>
    <lineage>
        <taxon>Bacteria</taxon>
        <taxon>Pseudomonadati</taxon>
        <taxon>Pseudomonadota</taxon>
        <taxon>Gammaproteobacteria</taxon>
        <taxon>Vibrionales</taxon>
        <taxon>Vibrionaceae</taxon>
        <taxon>Vibrio</taxon>
    </lineage>
</organism>
<evidence type="ECO:0000256" key="6">
    <source>
        <dbReference type="ARBA" id="ARBA00023125"/>
    </source>
</evidence>
<dbReference type="Pfam" id="PF05509">
    <property type="entry name" value="TraY"/>
    <property type="match status" value="1"/>
</dbReference>
<keyword evidence="8" id="KW-1185">Reference proteome</keyword>
<accession>A0ABX5D9P2</accession>
<evidence type="ECO:0000256" key="2">
    <source>
        <dbReference type="ARBA" id="ARBA00007183"/>
    </source>
</evidence>
<evidence type="ECO:0000256" key="1">
    <source>
        <dbReference type="ARBA" id="ARBA00004496"/>
    </source>
</evidence>
<evidence type="ECO:0000256" key="4">
    <source>
        <dbReference type="ARBA" id="ARBA00022490"/>
    </source>
</evidence>
<dbReference type="EMBL" id="NWTN01000022">
    <property type="protein sequence ID" value="PRQ65381.1"/>
    <property type="molecule type" value="Genomic_DNA"/>
</dbReference>
<dbReference type="RefSeq" id="WP_096444266.1">
    <property type="nucleotide sequence ID" value="NZ_NWTN01000022.1"/>
</dbReference>
<keyword evidence="6" id="KW-0238">DNA-binding</keyword>
<comment type="subcellular location">
    <subcellularLocation>
        <location evidence="1">Cytoplasm</location>
    </subcellularLocation>
</comment>
<evidence type="ECO:0000313" key="8">
    <source>
        <dbReference type="Proteomes" id="UP000238163"/>
    </source>
</evidence>
<keyword evidence="4" id="KW-0963">Cytoplasm</keyword>
<evidence type="ECO:0000313" key="7">
    <source>
        <dbReference type="EMBL" id="PRQ65381.1"/>
    </source>
</evidence>
<keyword evidence="5" id="KW-0184">Conjugation</keyword>
<reference evidence="7 8" key="1">
    <citation type="submission" date="2018-03" db="EMBL/GenBank/DDBJ databases">
        <title>Genetic Diversity and Phenotypic Plasticity of AHL Mediated Quorum Sensing in Environmental Strains of Vibrio mediterranei.</title>
        <authorList>
            <person name="Lantoine F."/>
            <person name="Vouve F."/>
        </authorList>
    </citation>
    <scope>NUCLEOTIDE SEQUENCE [LARGE SCALE GENOMIC DNA]</scope>
    <source>
        <strain evidence="7 8">17LN0615E</strain>
    </source>
</reference>
<dbReference type="InterPro" id="IPR008876">
    <property type="entry name" value="TraY"/>
</dbReference>